<proteinExistence type="predicted"/>
<evidence type="ECO:0000313" key="2">
    <source>
        <dbReference type="Proteomes" id="UP000558488"/>
    </source>
</evidence>
<dbReference type="Proteomes" id="UP000558488">
    <property type="component" value="Unassembled WGS sequence"/>
</dbReference>
<evidence type="ECO:0000313" key="1">
    <source>
        <dbReference type="EMBL" id="KAF6392556.1"/>
    </source>
</evidence>
<accession>A0A7J8B260</accession>
<dbReference type="EMBL" id="JACAGB010000001">
    <property type="protein sequence ID" value="KAF6392556.1"/>
    <property type="molecule type" value="Genomic_DNA"/>
</dbReference>
<keyword evidence="2" id="KW-1185">Reference proteome</keyword>
<reference evidence="1 2" key="1">
    <citation type="journal article" date="2020" name="Nature">
        <title>Six reference-quality genomes reveal evolution of bat adaptations.</title>
        <authorList>
            <person name="Jebb D."/>
            <person name="Huang Z."/>
            <person name="Pippel M."/>
            <person name="Hughes G.M."/>
            <person name="Lavrichenko K."/>
            <person name="Devanna P."/>
            <person name="Winkler S."/>
            <person name="Jermiin L.S."/>
            <person name="Skirmuntt E.C."/>
            <person name="Katzourakis A."/>
            <person name="Burkitt-Gray L."/>
            <person name="Ray D.A."/>
            <person name="Sullivan K.A.M."/>
            <person name="Roscito J.G."/>
            <person name="Kirilenko B.M."/>
            <person name="Davalos L.M."/>
            <person name="Corthals A.P."/>
            <person name="Power M.L."/>
            <person name="Jones G."/>
            <person name="Ransome R.D."/>
            <person name="Dechmann D.K.N."/>
            <person name="Locatelli A.G."/>
            <person name="Puechmaille S.J."/>
            <person name="Fedrigo O."/>
            <person name="Jarvis E.D."/>
            <person name="Hiller M."/>
            <person name="Vernes S.C."/>
            <person name="Myers E.W."/>
            <person name="Teeling E.C."/>
        </authorList>
    </citation>
    <scope>NUCLEOTIDE SEQUENCE [LARGE SCALE GENOMIC DNA]</scope>
    <source>
        <strain evidence="1">MPipKuh1</strain>
        <tissue evidence="1">Flight muscle</tissue>
    </source>
</reference>
<protein>
    <submittedName>
        <fullName evidence="1">Uncharacterized protein</fullName>
    </submittedName>
</protein>
<name>A0A7J8B260_PIPKU</name>
<dbReference type="AlphaFoldDB" id="A0A7J8B260"/>
<sequence>MLKLTSHREMQIETTKMQIKTTISHLSEWLSSTNQQMTSAVEDAEKKEPSCTAGGNADWCSHHREQYRVSSKKLKMKLPFDPVIPLLGIYPKKLETPIRKDICTAMFIAVQFTIGCLETA</sequence>
<comment type="caution">
    <text evidence="1">The sequence shown here is derived from an EMBL/GenBank/DDBJ whole genome shotgun (WGS) entry which is preliminary data.</text>
</comment>
<organism evidence="1 2">
    <name type="scientific">Pipistrellus kuhlii</name>
    <name type="common">Kuhl's pipistrelle</name>
    <dbReference type="NCBI Taxonomy" id="59472"/>
    <lineage>
        <taxon>Eukaryota</taxon>
        <taxon>Metazoa</taxon>
        <taxon>Chordata</taxon>
        <taxon>Craniata</taxon>
        <taxon>Vertebrata</taxon>
        <taxon>Euteleostomi</taxon>
        <taxon>Mammalia</taxon>
        <taxon>Eutheria</taxon>
        <taxon>Laurasiatheria</taxon>
        <taxon>Chiroptera</taxon>
        <taxon>Yangochiroptera</taxon>
        <taxon>Vespertilionidae</taxon>
        <taxon>Pipistrellus</taxon>
    </lineage>
</organism>
<gene>
    <name evidence="1" type="ORF">mPipKuh1_007757</name>
</gene>